<dbReference type="Pfam" id="PF10077">
    <property type="entry name" value="DUF2314"/>
    <property type="match status" value="1"/>
</dbReference>
<sequence>MFAKPITALVFAFALATPALAEDQVVDVPRDDAQMNAAMDKARAALPEFWARFADPAANEADFSLKLGISDNVGTEHFWCGEIEGDAKAATCVIANEPVNVHTVAYGERVAVDPEIISDWLYYRDGKIVGGETIRVLLPRLEKKEAAAMRALLAEP</sequence>
<dbReference type="InterPro" id="IPR018756">
    <property type="entry name" value="DUF2314"/>
</dbReference>
<dbReference type="EMBL" id="CP104964">
    <property type="protein sequence ID" value="UXN68175.1"/>
    <property type="molecule type" value="Genomic_DNA"/>
</dbReference>
<feature type="domain" description="DUF2314" evidence="2">
    <location>
        <begin position="32"/>
        <end position="147"/>
    </location>
</feature>
<evidence type="ECO:0000259" key="2">
    <source>
        <dbReference type="Pfam" id="PF10077"/>
    </source>
</evidence>
<gene>
    <name evidence="3" type="ORF">N8A98_01290</name>
</gene>
<accession>A0ABY6C7G7</accession>
<keyword evidence="4" id="KW-1185">Reference proteome</keyword>
<evidence type="ECO:0000313" key="4">
    <source>
        <dbReference type="Proteomes" id="UP001061862"/>
    </source>
</evidence>
<feature type="chain" id="PRO_5045071616" evidence="1">
    <location>
        <begin position="22"/>
        <end position="156"/>
    </location>
</feature>
<dbReference type="RefSeq" id="WP_262165882.1">
    <property type="nucleotide sequence ID" value="NZ_CP104964.1"/>
</dbReference>
<feature type="signal peptide" evidence="1">
    <location>
        <begin position="1"/>
        <end position="21"/>
    </location>
</feature>
<keyword evidence="1" id="KW-0732">Signal</keyword>
<reference evidence="3 4" key="1">
    <citation type="submission" date="2022-09" db="EMBL/GenBank/DDBJ databases">
        <title>Interaction between co-microsymbionts with complementary sets of symbiotic genes in legume-rhizobium systems.</title>
        <authorList>
            <person name="Safronova V."/>
            <person name="Sazanova A."/>
            <person name="Afonin A."/>
            <person name="Chirak E."/>
        </authorList>
    </citation>
    <scope>NUCLEOTIDE SEQUENCE [LARGE SCALE GENOMIC DNA]</scope>
    <source>
        <strain evidence="3 4">A18/4-1</strain>
        <plasmid evidence="3 4">p_unnamed1</plasmid>
    </source>
</reference>
<name>A0ABY6C7G7_9HYPH</name>
<proteinExistence type="predicted"/>
<geneLocation type="plasmid" evidence="3 4">
    <name>p_unnamed1</name>
</geneLocation>
<dbReference type="Proteomes" id="UP001061862">
    <property type="component" value="Plasmid p_unnamed1"/>
</dbReference>
<protein>
    <submittedName>
        <fullName evidence="3">DUF2314 domain-containing protein</fullName>
    </submittedName>
</protein>
<keyword evidence="3" id="KW-0614">Plasmid</keyword>
<evidence type="ECO:0000256" key="1">
    <source>
        <dbReference type="SAM" id="SignalP"/>
    </source>
</evidence>
<evidence type="ECO:0000313" key="3">
    <source>
        <dbReference type="EMBL" id="UXN68175.1"/>
    </source>
</evidence>
<organism evidence="3 4">
    <name type="scientific">Devosia neptuniae</name>
    <dbReference type="NCBI Taxonomy" id="191302"/>
    <lineage>
        <taxon>Bacteria</taxon>
        <taxon>Pseudomonadati</taxon>
        <taxon>Pseudomonadota</taxon>
        <taxon>Alphaproteobacteria</taxon>
        <taxon>Hyphomicrobiales</taxon>
        <taxon>Devosiaceae</taxon>
        <taxon>Devosia</taxon>
    </lineage>
</organism>